<accession>A0AAW0I1I9</accession>
<dbReference type="AlphaFoldDB" id="A0AAW0I1I9"/>
<dbReference type="EMBL" id="JBBHLL010000252">
    <property type="protein sequence ID" value="KAK7807988.1"/>
    <property type="molecule type" value="Genomic_DNA"/>
</dbReference>
<dbReference type="Proteomes" id="UP001488838">
    <property type="component" value="Unassembled WGS sequence"/>
</dbReference>
<feature type="coiled-coil region" evidence="1">
    <location>
        <begin position="36"/>
        <end position="78"/>
    </location>
</feature>
<keyword evidence="1" id="KW-0175">Coiled coil</keyword>
<reference evidence="3 4" key="1">
    <citation type="journal article" date="2023" name="bioRxiv">
        <title>Conserved and derived expression patterns and positive selection on dental genes reveal complex evolutionary context of ever-growing rodent molars.</title>
        <authorList>
            <person name="Calamari Z.T."/>
            <person name="Song A."/>
            <person name="Cohen E."/>
            <person name="Akter M."/>
            <person name="Roy R.D."/>
            <person name="Hallikas O."/>
            <person name="Christensen M.M."/>
            <person name="Li P."/>
            <person name="Marangoni P."/>
            <person name="Jernvall J."/>
            <person name="Klein O.D."/>
        </authorList>
    </citation>
    <scope>NUCLEOTIDE SEQUENCE [LARGE SCALE GENOMIC DNA]</scope>
    <source>
        <strain evidence="3">V071</strain>
    </source>
</reference>
<evidence type="ECO:0000313" key="4">
    <source>
        <dbReference type="Proteomes" id="UP001488838"/>
    </source>
</evidence>
<evidence type="ECO:0000256" key="2">
    <source>
        <dbReference type="SAM" id="MobiDB-lite"/>
    </source>
</evidence>
<comment type="caution">
    <text evidence="3">The sequence shown here is derived from an EMBL/GenBank/DDBJ whole genome shotgun (WGS) entry which is preliminary data.</text>
</comment>
<evidence type="ECO:0000313" key="3">
    <source>
        <dbReference type="EMBL" id="KAK7807988.1"/>
    </source>
</evidence>
<protein>
    <submittedName>
        <fullName evidence="3">Uncharacterized protein</fullName>
    </submittedName>
</protein>
<feature type="region of interest" description="Disordered" evidence="2">
    <location>
        <begin position="1"/>
        <end position="31"/>
    </location>
</feature>
<name>A0AAW0I1I9_MYOGA</name>
<keyword evidence="4" id="KW-1185">Reference proteome</keyword>
<proteinExistence type="predicted"/>
<gene>
    <name evidence="3" type="ORF">U0070_016378</name>
</gene>
<sequence length="133" mass="15096">MKSNMAPPETGDSTAARPEYHGTYETEENDLKNNFMKMIEALIKEKKTSLKEMEEKMNKTLEEINKSLKETKKVKKKKTIKEASLVKKARVGQDEPAKPPLSPLSEKQLVRIQRNKARALLRLATRNVPAGFG</sequence>
<organism evidence="3 4">
    <name type="scientific">Myodes glareolus</name>
    <name type="common">Bank vole</name>
    <name type="synonym">Clethrionomys glareolus</name>
    <dbReference type="NCBI Taxonomy" id="447135"/>
    <lineage>
        <taxon>Eukaryota</taxon>
        <taxon>Metazoa</taxon>
        <taxon>Chordata</taxon>
        <taxon>Craniata</taxon>
        <taxon>Vertebrata</taxon>
        <taxon>Euteleostomi</taxon>
        <taxon>Mammalia</taxon>
        <taxon>Eutheria</taxon>
        <taxon>Euarchontoglires</taxon>
        <taxon>Glires</taxon>
        <taxon>Rodentia</taxon>
        <taxon>Myomorpha</taxon>
        <taxon>Muroidea</taxon>
        <taxon>Cricetidae</taxon>
        <taxon>Arvicolinae</taxon>
        <taxon>Myodes</taxon>
    </lineage>
</organism>
<evidence type="ECO:0000256" key="1">
    <source>
        <dbReference type="SAM" id="Coils"/>
    </source>
</evidence>